<accession>A0ABS2QDW5</accession>
<dbReference type="PANTHER" id="PTHR33392">
    <property type="entry name" value="POLYISOPRENYL-TEICHOIC ACID--PEPTIDOGLYCAN TEICHOIC ACID TRANSFERASE TAGU"/>
    <property type="match status" value="1"/>
</dbReference>
<comment type="caution">
    <text evidence="6">The sequence shown here is derived from an EMBL/GenBank/DDBJ whole genome shotgun (WGS) entry which is preliminary data.</text>
</comment>
<proteinExistence type="inferred from homology"/>
<evidence type="ECO:0000313" key="6">
    <source>
        <dbReference type="EMBL" id="MBM7690874.1"/>
    </source>
</evidence>
<evidence type="ECO:0000313" key="7">
    <source>
        <dbReference type="Proteomes" id="UP000823486"/>
    </source>
</evidence>
<dbReference type="Pfam" id="PF03816">
    <property type="entry name" value="LytR_cpsA_psr"/>
    <property type="match status" value="1"/>
</dbReference>
<organism evidence="6 7">
    <name type="scientific">Peribacillus deserti</name>
    <dbReference type="NCBI Taxonomy" id="673318"/>
    <lineage>
        <taxon>Bacteria</taxon>
        <taxon>Bacillati</taxon>
        <taxon>Bacillota</taxon>
        <taxon>Bacilli</taxon>
        <taxon>Bacillales</taxon>
        <taxon>Bacillaceae</taxon>
        <taxon>Peribacillus</taxon>
    </lineage>
</organism>
<keyword evidence="2" id="KW-0812">Transmembrane</keyword>
<protein>
    <submittedName>
        <fullName evidence="6">LCP family protein required for cell wall assembly</fullName>
    </submittedName>
</protein>
<dbReference type="Proteomes" id="UP000823486">
    <property type="component" value="Unassembled WGS sequence"/>
</dbReference>
<keyword evidence="4" id="KW-0472">Membrane</keyword>
<feature type="domain" description="Cell envelope-related transcriptional attenuator" evidence="5">
    <location>
        <begin position="94"/>
        <end position="242"/>
    </location>
</feature>
<sequence>MSSTRRVYKVYKKKRRRKRLLSFILVPILVLALVGTGYAAFLYNKAENVFSGTFESIGKSSKRVAAVDPSEDNISVLFIGIDDSQKRKLKGNTRSDALMLATFNTKEKTIKLVSIPRDSYVHIPENDTTTKITHAHAIGGTKATVETVEELMQVPVDYYVKMNFNAFMDVVDALNGIKVDVPYEMYEQDSKDRKDAIHLLKGEQNLNGEEALAFVRTRHQDSDIYRGKRQQQVMQAIAAKAASAGAISKYTEVIDAIGDNMTTNLTFSEMKAFLDYVLSSDGLQLESLDLKGEDSRIEGVYYYQLDDASVEEIRNTLKTHLDLTPEETAKFSAAAEEEPTIQE</sequence>
<dbReference type="RefSeq" id="WP_204537595.1">
    <property type="nucleotide sequence ID" value="NZ_JAFBFI010000001.1"/>
</dbReference>
<keyword evidence="4" id="KW-1133">Transmembrane helix</keyword>
<keyword evidence="3" id="KW-0735">Signal-anchor</keyword>
<evidence type="ECO:0000256" key="3">
    <source>
        <dbReference type="ARBA" id="ARBA00022968"/>
    </source>
</evidence>
<evidence type="ECO:0000259" key="5">
    <source>
        <dbReference type="Pfam" id="PF03816"/>
    </source>
</evidence>
<evidence type="ECO:0000256" key="2">
    <source>
        <dbReference type="ARBA" id="ARBA00022692"/>
    </source>
</evidence>
<dbReference type="InterPro" id="IPR050922">
    <property type="entry name" value="LytR/CpsA/Psr_CW_biosynth"/>
</dbReference>
<evidence type="ECO:0000256" key="1">
    <source>
        <dbReference type="ARBA" id="ARBA00006068"/>
    </source>
</evidence>
<keyword evidence="7" id="KW-1185">Reference proteome</keyword>
<dbReference type="Gene3D" id="3.40.630.190">
    <property type="entry name" value="LCP protein"/>
    <property type="match status" value="1"/>
</dbReference>
<comment type="similarity">
    <text evidence="1">Belongs to the LytR/CpsA/Psr (LCP) family.</text>
</comment>
<dbReference type="PANTHER" id="PTHR33392:SF3">
    <property type="entry name" value="POLYISOPRENYL-TEICHOIC ACID--PEPTIDOGLYCAN TEICHOIC ACID TRANSFERASE TAGT"/>
    <property type="match status" value="1"/>
</dbReference>
<gene>
    <name evidence="6" type="ORF">JOC77_000277</name>
</gene>
<reference evidence="6 7" key="1">
    <citation type="submission" date="2021-01" db="EMBL/GenBank/DDBJ databases">
        <title>Genomic Encyclopedia of Type Strains, Phase IV (KMG-IV): sequencing the most valuable type-strain genomes for metagenomic binning, comparative biology and taxonomic classification.</title>
        <authorList>
            <person name="Goeker M."/>
        </authorList>
    </citation>
    <scope>NUCLEOTIDE SEQUENCE [LARGE SCALE GENOMIC DNA]</scope>
    <source>
        <strain evidence="6 7">DSM 105482</strain>
    </source>
</reference>
<name>A0ABS2QDW5_9BACI</name>
<dbReference type="EMBL" id="JAFBFI010000001">
    <property type="protein sequence ID" value="MBM7690874.1"/>
    <property type="molecule type" value="Genomic_DNA"/>
</dbReference>
<evidence type="ECO:0000256" key="4">
    <source>
        <dbReference type="ARBA" id="ARBA00022989"/>
    </source>
</evidence>
<dbReference type="InterPro" id="IPR004474">
    <property type="entry name" value="LytR_CpsA_psr"/>
</dbReference>
<dbReference type="NCBIfam" id="TIGR00350">
    <property type="entry name" value="lytR_cpsA_psr"/>
    <property type="match status" value="1"/>
</dbReference>